<feature type="compositionally biased region" description="Low complexity" evidence="1">
    <location>
        <begin position="116"/>
        <end position="143"/>
    </location>
</feature>
<feature type="compositionally biased region" description="Polar residues" evidence="1">
    <location>
        <begin position="193"/>
        <end position="206"/>
    </location>
</feature>
<feature type="region of interest" description="Disordered" evidence="1">
    <location>
        <begin position="287"/>
        <end position="404"/>
    </location>
</feature>
<comment type="caution">
    <text evidence="2">The sequence shown here is derived from an EMBL/GenBank/DDBJ whole genome shotgun (WGS) entry which is preliminary data.</text>
</comment>
<accession>A0ABR2Y839</accession>
<dbReference type="Proteomes" id="UP001465668">
    <property type="component" value="Unassembled WGS sequence"/>
</dbReference>
<evidence type="ECO:0000313" key="3">
    <source>
        <dbReference type="Proteomes" id="UP001465668"/>
    </source>
</evidence>
<keyword evidence="3" id="KW-1185">Reference proteome</keyword>
<dbReference type="EMBL" id="JARVKM010000002">
    <property type="protein sequence ID" value="KAK9782896.1"/>
    <property type="molecule type" value="Genomic_DNA"/>
</dbReference>
<feature type="compositionally biased region" description="Low complexity" evidence="1">
    <location>
        <begin position="95"/>
        <end position="107"/>
    </location>
</feature>
<feature type="compositionally biased region" description="Basic residues" evidence="1">
    <location>
        <begin position="161"/>
        <end position="175"/>
    </location>
</feature>
<feature type="region of interest" description="Disordered" evidence="1">
    <location>
        <begin position="92"/>
        <end position="221"/>
    </location>
</feature>
<proteinExistence type="predicted"/>
<reference evidence="2 3" key="1">
    <citation type="submission" date="2024-02" db="EMBL/GenBank/DDBJ databases">
        <title>First draft genome assembly of two strains of Seiridium cardinale.</title>
        <authorList>
            <person name="Emiliani G."/>
            <person name="Scali E."/>
        </authorList>
    </citation>
    <scope>NUCLEOTIDE SEQUENCE [LARGE SCALE GENOMIC DNA]</scope>
    <source>
        <strain evidence="2 3">BM-138-000479</strain>
    </source>
</reference>
<feature type="compositionally biased region" description="Pro residues" evidence="1">
    <location>
        <begin position="295"/>
        <end position="307"/>
    </location>
</feature>
<organism evidence="2 3">
    <name type="scientific">Seiridium cardinale</name>
    <dbReference type="NCBI Taxonomy" id="138064"/>
    <lineage>
        <taxon>Eukaryota</taxon>
        <taxon>Fungi</taxon>
        <taxon>Dikarya</taxon>
        <taxon>Ascomycota</taxon>
        <taxon>Pezizomycotina</taxon>
        <taxon>Sordariomycetes</taxon>
        <taxon>Xylariomycetidae</taxon>
        <taxon>Amphisphaeriales</taxon>
        <taxon>Sporocadaceae</taxon>
        <taxon>Seiridium</taxon>
    </lineage>
</organism>
<evidence type="ECO:0000256" key="1">
    <source>
        <dbReference type="SAM" id="MobiDB-lite"/>
    </source>
</evidence>
<sequence>MRVSLHPGNCISLHRTGASRNGALEQPTPNTAPKIATLRCALGGLCSPILSSNIDSRVSCMASSEGGSEVAKQEDAGACPLASEAHVELPDKQRAGAGSPSVAASAGPGPPPDPAPAIRTAPAPQSQSQSQPPSSSISAATAAERLPPTAIQAQPNGPQATRRRRGRPPGRRPKARIQPQPAPQPQGPTQAQVSPGQSHAPDQSQPPNRPSIPDPIRAPDDGQKAAFLYHTLSSMDPYHSTPMDFIHLLVKAAVRDNEIAYDIKQLQARWNADPAYQSIIASQQAYKNPFMGPNGQPPPPKPPPPPPPHHESRHLMPAQSLPQSHGRGQGPPRPPPGPPSRQKPGATGTQWMPPVINPITSLPPHIRQRQATANGPPPASISAPPVVEGDEDDEPHAPNEKPVNFTSMLNSAEAELGWTGKYDKLSEIRQESSGWQAAQKIGKILDKMSQKATLHLKFANRVHILTVIREILMSVLETQGTRVATEVRNMSGNYDVPLLASVKKLTDGQRRRLRKLENGKWMQEFLETVELANRQDMFPRVQEAYDFINNQT</sequence>
<feature type="compositionally biased region" description="Pro residues" evidence="1">
    <location>
        <begin position="331"/>
        <end position="341"/>
    </location>
</feature>
<evidence type="ECO:0000313" key="2">
    <source>
        <dbReference type="EMBL" id="KAK9782896.1"/>
    </source>
</evidence>
<gene>
    <name evidence="2" type="ORF">SCAR479_01239</name>
</gene>
<name>A0ABR2Y839_9PEZI</name>
<protein>
    <submittedName>
        <fullName evidence="2">Uncharacterized protein</fullName>
    </submittedName>
</protein>